<reference evidence="2" key="1">
    <citation type="submission" date="2022-07" db="EMBL/GenBank/DDBJ databases">
        <authorList>
            <consortium name="DAFM: The Division of Animal and Food Microbiology"/>
        </authorList>
    </citation>
    <scope>NUCLEOTIDE SEQUENCE</scope>
    <source>
        <strain evidence="2">19MO01SH01-2</strain>
    </source>
</reference>
<evidence type="ECO:0000313" key="3">
    <source>
        <dbReference type="Proteomes" id="UP001218208"/>
    </source>
</evidence>
<accession>A0AAI9FWN3</accession>
<dbReference type="InterPro" id="IPR002711">
    <property type="entry name" value="HNH"/>
</dbReference>
<comment type="caution">
    <text evidence="2">The sequence shown here is derived from an EMBL/GenBank/DDBJ whole genome shotgun (WGS) entry which is preliminary data.</text>
</comment>
<dbReference type="CDD" id="cd00085">
    <property type="entry name" value="HNHc"/>
    <property type="match status" value="1"/>
</dbReference>
<dbReference type="AlphaFoldDB" id="A0AAI9FWN3"/>
<dbReference type="Gene3D" id="1.10.30.50">
    <property type="match status" value="1"/>
</dbReference>
<keyword evidence="2" id="KW-0378">Hydrolase</keyword>
<protein>
    <submittedName>
        <fullName evidence="2">HNH endonuclease</fullName>
    </submittedName>
</protein>
<gene>
    <name evidence="2" type="ORF">QEG23_004033</name>
</gene>
<sequence length="206" mass="23364">MIALSKVDKPAILEEKAAAWTEELRAILADGKEPTKYLLSRYSHPDIKASLLLETSGKCAYCESVFRHVTYGDIEHILPKHARPELRFEWANLTIACDVCNTGKGEVEVFDPYVEDPVRAFLIMGPLIWAMPGNDAALIAEARLDLNRSALVQRRIEWLEYVRSLIASARDKPRDVRDAIIEKVRRECDVSRPYSAFAKQLLDLPL</sequence>
<dbReference type="EMBL" id="ABLOJW010000029">
    <property type="protein sequence ID" value="EKT4094467.1"/>
    <property type="molecule type" value="Genomic_DNA"/>
</dbReference>
<feature type="domain" description="HNH" evidence="1">
    <location>
        <begin position="59"/>
        <end position="105"/>
    </location>
</feature>
<organism evidence="2 3">
    <name type="scientific">Stenotrophomonas maltophilia</name>
    <name type="common">Pseudomonas maltophilia</name>
    <name type="synonym">Xanthomonas maltophilia</name>
    <dbReference type="NCBI Taxonomy" id="40324"/>
    <lineage>
        <taxon>Bacteria</taxon>
        <taxon>Pseudomonadati</taxon>
        <taxon>Pseudomonadota</taxon>
        <taxon>Gammaproteobacteria</taxon>
        <taxon>Lysobacterales</taxon>
        <taxon>Lysobacteraceae</taxon>
        <taxon>Stenotrophomonas</taxon>
        <taxon>Stenotrophomonas maltophilia group</taxon>
    </lineage>
</organism>
<dbReference type="Proteomes" id="UP001218208">
    <property type="component" value="Unassembled WGS sequence"/>
</dbReference>
<keyword evidence="2" id="KW-0255">Endonuclease</keyword>
<dbReference type="Pfam" id="PF01844">
    <property type="entry name" value="HNH"/>
    <property type="match status" value="1"/>
</dbReference>
<dbReference type="GO" id="GO:0004519">
    <property type="term" value="F:endonuclease activity"/>
    <property type="evidence" value="ECO:0007669"/>
    <property type="project" value="UniProtKB-KW"/>
</dbReference>
<dbReference type="InterPro" id="IPR003615">
    <property type="entry name" value="HNH_nuc"/>
</dbReference>
<dbReference type="GO" id="GO:0008270">
    <property type="term" value="F:zinc ion binding"/>
    <property type="evidence" value="ECO:0007669"/>
    <property type="project" value="InterPro"/>
</dbReference>
<keyword evidence="2" id="KW-0540">Nuclease</keyword>
<dbReference type="GO" id="GO:0003676">
    <property type="term" value="F:nucleic acid binding"/>
    <property type="evidence" value="ECO:0007669"/>
    <property type="project" value="InterPro"/>
</dbReference>
<proteinExistence type="predicted"/>
<evidence type="ECO:0000259" key="1">
    <source>
        <dbReference type="Pfam" id="PF01844"/>
    </source>
</evidence>
<name>A0AAI9FWN3_STEMA</name>
<evidence type="ECO:0000313" key="2">
    <source>
        <dbReference type="EMBL" id="EKT4094467.1"/>
    </source>
</evidence>